<name>T2GF80_MEGG1</name>
<dbReference type="SUPFAM" id="SSF49764">
    <property type="entry name" value="HSP20-like chaperones"/>
    <property type="match status" value="1"/>
</dbReference>
<dbReference type="Gene3D" id="2.60.40.790">
    <property type="match status" value="1"/>
</dbReference>
<dbReference type="InterPro" id="IPR031107">
    <property type="entry name" value="Small_HSP"/>
</dbReference>
<reference evidence="5" key="2">
    <citation type="submission" date="2013-07" db="EMBL/GenBank/DDBJ databases">
        <authorList>
            <person name="Morais-Silva F.O."/>
            <person name="Rezende A.M."/>
            <person name="Pimentel C."/>
            <person name="Resende D.M."/>
            <person name="Santos C.I."/>
            <person name="Clemente C."/>
            <person name="de Oliveira L.M."/>
            <person name="da Silva S.M."/>
            <person name="Costa D.A."/>
            <person name="Varela-Raposo A."/>
            <person name="Horacio E.C.A."/>
            <person name="Matos M."/>
            <person name="Flores O."/>
            <person name="Ruiz J.C."/>
            <person name="Rodrigues-Pousada C."/>
        </authorList>
    </citation>
    <scope>NUCLEOTIDE SEQUENCE [LARGE SCALE GENOMIC DNA]</scope>
    <source>
        <strain evidence="5">ATCC 19364 / DSM 1382 / NCIMB 9332 / VKM B-1759</strain>
    </source>
</reference>
<feature type="domain" description="SHSP" evidence="3">
    <location>
        <begin position="29"/>
        <end position="137"/>
    </location>
</feature>
<evidence type="ECO:0000313" key="5">
    <source>
        <dbReference type="Proteomes" id="UP000016587"/>
    </source>
</evidence>
<dbReference type="AlphaFoldDB" id="T2GF80"/>
<dbReference type="HOGENOM" id="CLU_046737_12_1_7"/>
<dbReference type="InterPro" id="IPR008978">
    <property type="entry name" value="HSP20-like_chaperone"/>
</dbReference>
<dbReference type="Pfam" id="PF00011">
    <property type="entry name" value="HSP20"/>
    <property type="match status" value="1"/>
</dbReference>
<keyword evidence="5" id="KW-1185">Reference proteome</keyword>
<dbReference type="CDD" id="cd06464">
    <property type="entry name" value="ACD_sHsps-like"/>
    <property type="match status" value="1"/>
</dbReference>
<keyword evidence="4" id="KW-0346">Stress response</keyword>
<dbReference type="KEGG" id="dgg:DGI_3068"/>
<dbReference type="EMBL" id="CP006585">
    <property type="protein sequence ID" value="AGW14786.1"/>
    <property type="molecule type" value="Genomic_DNA"/>
</dbReference>
<dbReference type="STRING" id="1121448.DGI_3068"/>
<dbReference type="RefSeq" id="WP_021761861.1">
    <property type="nucleotide sequence ID" value="NC_022444.1"/>
</dbReference>
<gene>
    <name evidence="4" type="ORF">DGI_3068</name>
</gene>
<accession>T2GF80</accession>
<dbReference type="PANTHER" id="PTHR11527">
    <property type="entry name" value="HEAT-SHOCK PROTEIN 20 FAMILY MEMBER"/>
    <property type="match status" value="1"/>
</dbReference>
<organism evidence="4 5">
    <name type="scientific">Megalodesulfovibrio gigas (strain ATCC 19364 / DSM 1382 / NCIMB 9332 / VKM B-1759)</name>
    <name type="common">Desulfovibrio gigas</name>
    <dbReference type="NCBI Taxonomy" id="1121448"/>
    <lineage>
        <taxon>Bacteria</taxon>
        <taxon>Pseudomonadati</taxon>
        <taxon>Thermodesulfobacteriota</taxon>
        <taxon>Desulfovibrionia</taxon>
        <taxon>Desulfovibrionales</taxon>
        <taxon>Desulfovibrionaceae</taxon>
        <taxon>Megalodesulfovibrio</taxon>
    </lineage>
</organism>
<dbReference type="InterPro" id="IPR002068">
    <property type="entry name" value="A-crystallin/Hsp20_dom"/>
</dbReference>
<sequence>MVIDFSPFFAGRPQLERLFDRRWPLAGGWPAQPVFPLLNVSHDETAIYMHCRLPGVNIEDVELILAGDTLTIKGERKPVQGRYYRQERPSGPFQRVATINAPIDQDAIRATLKDGILAIVLPKAAPSAPRTIAIATP</sequence>
<dbReference type="PROSITE" id="PS01031">
    <property type="entry name" value="SHSP"/>
    <property type="match status" value="1"/>
</dbReference>
<comment type="similarity">
    <text evidence="1 2">Belongs to the small heat shock protein (HSP20) family.</text>
</comment>
<proteinExistence type="inferred from homology"/>
<dbReference type="OrthoDB" id="189458at2"/>
<evidence type="ECO:0000256" key="1">
    <source>
        <dbReference type="PROSITE-ProRule" id="PRU00285"/>
    </source>
</evidence>
<dbReference type="eggNOG" id="COG0071">
    <property type="taxonomic scope" value="Bacteria"/>
</dbReference>
<evidence type="ECO:0000259" key="3">
    <source>
        <dbReference type="PROSITE" id="PS01031"/>
    </source>
</evidence>
<evidence type="ECO:0000256" key="2">
    <source>
        <dbReference type="RuleBase" id="RU003616"/>
    </source>
</evidence>
<reference evidence="4 5" key="1">
    <citation type="journal article" date="2013" name="J. Bacteriol.">
        <title>Roles of HynAB and Ech, the only two hydrogenases found in the model sulfate reducer Desulfovibrio gigas.</title>
        <authorList>
            <person name="Morais-Silva F.O."/>
            <person name="Santos C.I."/>
            <person name="Rodrigues R."/>
            <person name="Pereira I.A."/>
            <person name="Rodrigues-Pousada C."/>
        </authorList>
    </citation>
    <scope>NUCLEOTIDE SEQUENCE [LARGE SCALE GENOMIC DNA]</scope>
    <source>
        <strain evidence="5">ATCC 19364 / DSM 1382 / NCIMB 9332 / VKM B-1759</strain>
    </source>
</reference>
<protein>
    <submittedName>
        <fullName evidence="4">Putative heat shock protein Hsp20</fullName>
    </submittedName>
</protein>
<dbReference type="PATRIC" id="fig|1121448.10.peg.3028"/>
<dbReference type="Proteomes" id="UP000016587">
    <property type="component" value="Chromosome"/>
</dbReference>
<evidence type="ECO:0000313" key="4">
    <source>
        <dbReference type="EMBL" id="AGW14786.1"/>
    </source>
</evidence>